<evidence type="ECO:0000313" key="2">
    <source>
        <dbReference type="EMBL" id="EED15795.1"/>
    </source>
</evidence>
<feature type="signal peptide" evidence="1">
    <location>
        <begin position="1"/>
        <end position="26"/>
    </location>
</feature>
<evidence type="ECO:0008006" key="4">
    <source>
        <dbReference type="Google" id="ProtNLM"/>
    </source>
</evidence>
<dbReference type="AlphaFoldDB" id="B8MFS8"/>
<sequence length="121" mass="13435">MRVWLKMRVPLLLRATILTSILKVRAQNITTPDPRDCVDLAEFTSCLKSANTAVVQCTSRPNSSVDACEVQELVVVAGTRCIPTRTNISRLNIFSQLIKITFKVHHSMLHLPTHLIAALAT</sequence>
<dbReference type="RefSeq" id="XP_002483029.1">
    <property type="nucleotide sequence ID" value="XM_002482984.1"/>
</dbReference>
<proteinExistence type="predicted"/>
<accession>B8MFS8</accession>
<evidence type="ECO:0000256" key="1">
    <source>
        <dbReference type="SAM" id="SignalP"/>
    </source>
</evidence>
<dbReference type="GeneID" id="8100781"/>
<dbReference type="Proteomes" id="UP000001745">
    <property type="component" value="Unassembled WGS sequence"/>
</dbReference>
<dbReference type="VEuPathDB" id="FungiDB:TSTA_009200"/>
<reference evidence="3" key="1">
    <citation type="journal article" date="2015" name="Genome Announc.">
        <title>Genome sequence of the AIDS-associated pathogen Penicillium marneffei (ATCC18224) and its near taxonomic relative Talaromyces stipitatus (ATCC10500).</title>
        <authorList>
            <person name="Nierman W.C."/>
            <person name="Fedorova-Abrams N.D."/>
            <person name="Andrianopoulos A."/>
        </authorList>
    </citation>
    <scope>NUCLEOTIDE SEQUENCE [LARGE SCALE GENOMIC DNA]</scope>
    <source>
        <strain evidence="3">ATCC 10500 / CBS 375.48 / QM 6759 / NRRL 1006</strain>
    </source>
</reference>
<evidence type="ECO:0000313" key="3">
    <source>
        <dbReference type="Proteomes" id="UP000001745"/>
    </source>
</evidence>
<dbReference type="PhylomeDB" id="B8MFS8"/>
<gene>
    <name evidence="2" type="ORF">TSTA_009200</name>
</gene>
<feature type="chain" id="PRO_5002877716" description="Extracellular membrane protein CFEM domain-containing protein" evidence="1">
    <location>
        <begin position="27"/>
        <end position="121"/>
    </location>
</feature>
<dbReference type="HOGENOM" id="CLU_2039635_0_0_1"/>
<organism evidence="2 3">
    <name type="scientific">Talaromyces stipitatus (strain ATCC 10500 / CBS 375.48 / QM 6759 / NRRL 1006)</name>
    <name type="common">Penicillium stipitatum</name>
    <dbReference type="NCBI Taxonomy" id="441959"/>
    <lineage>
        <taxon>Eukaryota</taxon>
        <taxon>Fungi</taxon>
        <taxon>Dikarya</taxon>
        <taxon>Ascomycota</taxon>
        <taxon>Pezizomycotina</taxon>
        <taxon>Eurotiomycetes</taxon>
        <taxon>Eurotiomycetidae</taxon>
        <taxon>Eurotiales</taxon>
        <taxon>Trichocomaceae</taxon>
        <taxon>Talaromyces</taxon>
        <taxon>Talaromyces sect. Talaromyces</taxon>
    </lineage>
</organism>
<keyword evidence="3" id="KW-1185">Reference proteome</keyword>
<name>B8MFS8_TALSN</name>
<keyword evidence="1" id="KW-0732">Signal</keyword>
<protein>
    <recommendedName>
        <fullName evidence="4">Extracellular membrane protein CFEM domain-containing protein</fullName>
    </recommendedName>
</protein>
<dbReference type="InParanoid" id="B8MFS8"/>
<dbReference type="EMBL" id="EQ962656">
    <property type="protein sequence ID" value="EED15795.1"/>
    <property type="molecule type" value="Genomic_DNA"/>
</dbReference>